<proteinExistence type="predicted"/>
<dbReference type="eggNOG" id="ENOG502RNP4">
    <property type="taxonomic scope" value="Eukaryota"/>
</dbReference>
<dbReference type="InterPro" id="IPR040841">
    <property type="entry name" value="Luciferase_dom"/>
</dbReference>
<evidence type="ECO:0000313" key="3">
    <source>
        <dbReference type="Proteomes" id="UP000016923"/>
    </source>
</evidence>
<dbReference type="STRING" id="1262450.S3C3Y5"/>
<keyword evidence="3" id="KW-1185">Reference proteome</keyword>
<name>S3C3Y5_OPHP1</name>
<reference evidence="2 3" key="1">
    <citation type="journal article" date="2013" name="BMC Genomics">
        <title>The genome and transcriptome of the pine saprophyte Ophiostoma piceae, and a comparison with the bark beetle-associated pine pathogen Grosmannia clavigera.</title>
        <authorList>
            <person name="Haridas S."/>
            <person name="Wang Y."/>
            <person name="Lim L."/>
            <person name="Massoumi Alamouti S."/>
            <person name="Jackman S."/>
            <person name="Docking R."/>
            <person name="Robertson G."/>
            <person name="Birol I."/>
            <person name="Bohlmann J."/>
            <person name="Breuil C."/>
        </authorList>
    </citation>
    <scope>NUCLEOTIDE SEQUENCE [LARGE SCALE GENOMIC DNA]</scope>
    <source>
        <strain evidence="2 3">UAMH 11346</strain>
    </source>
</reference>
<dbReference type="HOGENOM" id="CLU_086450_0_0_1"/>
<feature type="domain" description="Luciferase" evidence="1">
    <location>
        <begin position="151"/>
        <end position="221"/>
    </location>
</feature>
<dbReference type="VEuPathDB" id="FungiDB:F503_02639"/>
<protein>
    <submittedName>
        <fullName evidence="2">Phospholipase carboxylesterase</fullName>
    </submittedName>
</protein>
<organism evidence="2 3">
    <name type="scientific">Ophiostoma piceae (strain UAMH 11346)</name>
    <name type="common">Sap stain fungus</name>
    <dbReference type="NCBI Taxonomy" id="1262450"/>
    <lineage>
        <taxon>Eukaryota</taxon>
        <taxon>Fungi</taxon>
        <taxon>Dikarya</taxon>
        <taxon>Ascomycota</taxon>
        <taxon>Pezizomycotina</taxon>
        <taxon>Sordariomycetes</taxon>
        <taxon>Sordariomycetidae</taxon>
        <taxon>Ophiostomatales</taxon>
        <taxon>Ophiostomataceae</taxon>
        <taxon>Ophiostoma</taxon>
    </lineage>
</organism>
<dbReference type="OrthoDB" id="5358398at2759"/>
<evidence type="ECO:0000313" key="2">
    <source>
        <dbReference type="EMBL" id="EPE06511.1"/>
    </source>
</evidence>
<gene>
    <name evidence="2" type="ORF">F503_02639</name>
</gene>
<dbReference type="AlphaFoldDB" id="S3C3Y5"/>
<dbReference type="Pfam" id="PF17648">
    <property type="entry name" value="Luciferase"/>
    <property type="match status" value="1"/>
</dbReference>
<sequence>MATQITMPAAAPETTVYALYSSSSINVNNSINNGVSYLDRRADGRPLDWRTGLPPMVGGIGLQHLQSQKHLSPFSPVSPVPSTRGRSRVTRNNPERIRYDMNDFVKSTVWANHDMLRLRASEMACSHGSQTSKAIFVDGELGGWLEHTNVEHLHIHDADGTTHMILSLADATTAIEYGWAQADATNAWTAWTCGNGVQYVTVFPPRCASEMGDWKRLVLASVRVCTSASQDVAIRRPERL</sequence>
<accession>S3C3Y5</accession>
<dbReference type="EMBL" id="KE148153">
    <property type="protein sequence ID" value="EPE06511.1"/>
    <property type="molecule type" value="Genomic_DNA"/>
</dbReference>
<evidence type="ECO:0000259" key="1">
    <source>
        <dbReference type="Pfam" id="PF17648"/>
    </source>
</evidence>
<dbReference type="Proteomes" id="UP000016923">
    <property type="component" value="Unassembled WGS sequence"/>
</dbReference>